<keyword evidence="4" id="KW-0408">Iron</keyword>
<dbReference type="InterPro" id="IPR050526">
    <property type="entry name" value="Rubredoxin_ET"/>
</dbReference>
<dbReference type="EMBL" id="CAXHTA020000002">
    <property type="protein sequence ID" value="CAL5219783.1"/>
    <property type="molecule type" value="Genomic_DNA"/>
</dbReference>
<dbReference type="PANTHER" id="PTHR47627">
    <property type="entry name" value="RUBREDOXIN"/>
    <property type="match status" value="1"/>
</dbReference>
<feature type="transmembrane region" description="Helical" evidence="6">
    <location>
        <begin position="194"/>
        <end position="213"/>
    </location>
</feature>
<protein>
    <submittedName>
        <fullName evidence="8">G1688 protein</fullName>
    </submittedName>
</protein>
<evidence type="ECO:0000256" key="2">
    <source>
        <dbReference type="ARBA" id="ARBA00022723"/>
    </source>
</evidence>
<dbReference type="Gene3D" id="2.20.28.10">
    <property type="match status" value="1"/>
</dbReference>
<dbReference type="InterPro" id="IPR024934">
    <property type="entry name" value="Rubredoxin-like_dom"/>
</dbReference>
<dbReference type="InterPro" id="IPR018527">
    <property type="entry name" value="Rubredoxin_Fe_BS"/>
</dbReference>
<evidence type="ECO:0000256" key="4">
    <source>
        <dbReference type="ARBA" id="ARBA00023004"/>
    </source>
</evidence>
<dbReference type="Proteomes" id="UP001497392">
    <property type="component" value="Unassembled WGS sequence"/>
</dbReference>
<dbReference type="Pfam" id="PF00301">
    <property type="entry name" value="Rubredoxin"/>
    <property type="match status" value="1"/>
</dbReference>
<evidence type="ECO:0000313" key="9">
    <source>
        <dbReference type="Proteomes" id="UP001497392"/>
    </source>
</evidence>
<keyword evidence="6" id="KW-1133">Transmembrane helix</keyword>
<evidence type="ECO:0000259" key="7">
    <source>
        <dbReference type="PROSITE" id="PS50903"/>
    </source>
</evidence>
<dbReference type="PROSITE" id="PS00202">
    <property type="entry name" value="RUBREDOXIN"/>
    <property type="match status" value="1"/>
</dbReference>
<evidence type="ECO:0000256" key="6">
    <source>
        <dbReference type="SAM" id="Phobius"/>
    </source>
</evidence>
<name>A0ABP1FIK4_9CHLO</name>
<evidence type="ECO:0000313" key="8">
    <source>
        <dbReference type="EMBL" id="CAL5219783.1"/>
    </source>
</evidence>
<dbReference type="PANTHER" id="PTHR47627:SF1">
    <property type="entry name" value="RUBREDOXIN-1-RELATED"/>
    <property type="match status" value="1"/>
</dbReference>
<feature type="compositionally biased region" description="Basic and acidic residues" evidence="5">
    <location>
        <begin position="63"/>
        <end position="73"/>
    </location>
</feature>
<accession>A0ABP1FIK4</accession>
<keyword evidence="2" id="KW-0479">Metal-binding</keyword>
<organism evidence="8 9">
    <name type="scientific">Coccomyxa viridis</name>
    <dbReference type="NCBI Taxonomy" id="1274662"/>
    <lineage>
        <taxon>Eukaryota</taxon>
        <taxon>Viridiplantae</taxon>
        <taxon>Chlorophyta</taxon>
        <taxon>core chlorophytes</taxon>
        <taxon>Trebouxiophyceae</taxon>
        <taxon>Trebouxiophyceae incertae sedis</taxon>
        <taxon>Coccomyxaceae</taxon>
        <taxon>Coccomyxa</taxon>
    </lineage>
</organism>
<feature type="compositionally biased region" description="Acidic residues" evidence="5">
    <location>
        <begin position="82"/>
        <end position="94"/>
    </location>
</feature>
<evidence type="ECO:0000256" key="3">
    <source>
        <dbReference type="ARBA" id="ARBA00022982"/>
    </source>
</evidence>
<proteinExistence type="predicted"/>
<keyword evidence="6" id="KW-0472">Membrane</keyword>
<comment type="caution">
    <text evidence="8">The sequence shown here is derived from an EMBL/GenBank/DDBJ whole genome shotgun (WGS) entry which is preliminary data.</text>
</comment>
<keyword evidence="1" id="KW-0813">Transport</keyword>
<feature type="region of interest" description="Disordered" evidence="5">
    <location>
        <begin position="61"/>
        <end position="97"/>
    </location>
</feature>
<dbReference type="SUPFAM" id="SSF57802">
    <property type="entry name" value="Rubredoxin-like"/>
    <property type="match status" value="1"/>
</dbReference>
<dbReference type="InterPro" id="IPR024935">
    <property type="entry name" value="Rubredoxin_dom"/>
</dbReference>
<feature type="domain" description="Rubredoxin-like" evidence="7">
    <location>
        <begin position="116"/>
        <end position="167"/>
    </location>
</feature>
<keyword evidence="6" id="KW-0812">Transmembrane</keyword>
<dbReference type="PRINTS" id="PR00163">
    <property type="entry name" value="RUBREDOXIN"/>
</dbReference>
<gene>
    <name evidence="8" type="primary">g1688</name>
    <name evidence="8" type="ORF">VP750_LOCUS1442</name>
</gene>
<dbReference type="PROSITE" id="PS50903">
    <property type="entry name" value="RUBREDOXIN_LIKE"/>
    <property type="match status" value="1"/>
</dbReference>
<dbReference type="CDD" id="cd00730">
    <property type="entry name" value="rubredoxin"/>
    <property type="match status" value="1"/>
</dbReference>
<reference evidence="8 9" key="1">
    <citation type="submission" date="2024-06" db="EMBL/GenBank/DDBJ databases">
        <authorList>
            <person name="Kraege A."/>
            <person name="Thomma B."/>
        </authorList>
    </citation>
    <scope>NUCLEOTIDE SEQUENCE [LARGE SCALE GENOMIC DNA]</scope>
</reference>
<keyword evidence="9" id="KW-1185">Reference proteome</keyword>
<evidence type="ECO:0000256" key="5">
    <source>
        <dbReference type="SAM" id="MobiDB-lite"/>
    </source>
</evidence>
<sequence>MAAVVHYGIAHSQLFKQASRPKLKAQIRCSRKAPNGSNVVACCSSRALQPDMRRVRCRSSVRLHAEPGTKEASAESAAPAEEQGDDMDLDEDSESAQKLAEIERLRQAEKFMVVGTGEATCMGCGYEYSPKNGDPEYPITPGTYFTSLPEDWYCPICGADKNKFQSKAKEIAGFAENQRYGLGTNSLTGGQKSLLIFGSLLAFFFLFLAGYFIQ</sequence>
<evidence type="ECO:0000256" key="1">
    <source>
        <dbReference type="ARBA" id="ARBA00022448"/>
    </source>
</evidence>
<keyword evidence="3" id="KW-0249">Electron transport</keyword>